<dbReference type="RefSeq" id="WP_420851895.1">
    <property type="nucleotide sequence ID" value="NZ_CAKMMW010000008.1"/>
</dbReference>
<comment type="caution">
    <text evidence="8">The sequence shown here is derived from an EMBL/GenBank/DDBJ whole genome shotgun (WGS) entry which is preliminary data.</text>
</comment>
<evidence type="ECO:0000256" key="4">
    <source>
        <dbReference type="ARBA" id="ARBA00022989"/>
    </source>
</evidence>
<feature type="domain" description="GtrA/DPMS transmembrane" evidence="7">
    <location>
        <begin position="7"/>
        <end position="121"/>
    </location>
</feature>
<evidence type="ECO:0000313" key="9">
    <source>
        <dbReference type="Proteomes" id="UP000838821"/>
    </source>
</evidence>
<evidence type="ECO:0000256" key="5">
    <source>
        <dbReference type="ARBA" id="ARBA00023136"/>
    </source>
</evidence>
<evidence type="ECO:0000256" key="1">
    <source>
        <dbReference type="ARBA" id="ARBA00004141"/>
    </source>
</evidence>
<evidence type="ECO:0000256" key="6">
    <source>
        <dbReference type="SAM" id="Phobius"/>
    </source>
</evidence>
<feature type="transmembrane region" description="Helical" evidence="6">
    <location>
        <begin position="73"/>
        <end position="92"/>
    </location>
</feature>
<dbReference type="PANTHER" id="PTHR38459">
    <property type="entry name" value="PROPHAGE BACTOPRENOL-LINKED GLUCOSE TRANSLOCASE HOMOLOG"/>
    <property type="match status" value="1"/>
</dbReference>
<evidence type="ECO:0000313" key="8">
    <source>
        <dbReference type="EMBL" id="CAH1208495.1"/>
    </source>
</evidence>
<dbReference type="InterPro" id="IPR051401">
    <property type="entry name" value="GtrA_CellWall_Glycosyl"/>
</dbReference>
<accession>A0ABM9CCY3</accession>
<sequence length="137" mass="16260">MQSQTIKFLIIGILNTVVGYLIYFLCLKFIDLNYMISLLCAHVLGVLHSYYWNSRWTFNTGRKTYKNLLKFSGVYVISFFINLLVLYIFINYLEQNALLSQVFALFLTTLISFIGHKYWSFKISKTHYRSEEHVENK</sequence>
<evidence type="ECO:0000256" key="3">
    <source>
        <dbReference type="ARBA" id="ARBA00022692"/>
    </source>
</evidence>
<evidence type="ECO:0000256" key="2">
    <source>
        <dbReference type="ARBA" id="ARBA00009399"/>
    </source>
</evidence>
<dbReference type="Proteomes" id="UP000838821">
    <property type="component" value="Unassembled WGS sequence"/>
</dbReference>
<keyword evidence="3 6" id="KW-0812">Transmembrane</keyword>
<feature type="transmembrane region" description="Helical" evidence="6">
    <location>
        <begin position="98"/>
        <end position="119"/>
    </location>
</feature>
<dbReference type="PANTHER" id="PTHR38459:SF1">
    <property type="entry name" value="PROPHAGE BACTOPRENOL-LINKED GLUCOSE TRANSLOCASE HOMOLOG"/>
    <property type="match status" value="1"/>
</dbReference>
<dbReference type="InterPro" id="IPR007267">
    <property type="entry name" value="GtrA_DPMS_TM"/>
</dbReference>
<comment type="subcellular location">
    <subcellularLocation>
        <location evidence="1">Membrane</location>
        <topology evidence="1">Multi-pass membrane protein</topology>
    </subcellularLocation>
</comment>
<keyword evidence="4 6" id="KW-1133">Transmembrane helix</keyword>
<dbReference type="Pfam" id="PF04138">
    <property type="entry name" value="GtrA_DPMS_TM"/>
    <property type="match status" value="1"/>
</dbReference>
<gene>
    <name evidence="8" type="ORF">PAECIP111891_03230</name>
</gene>
<organism evidence="8 9">
    <name type="scientific">Paenibacillus allorhizoplanae</name>
    <dbReference type="NCBI Taxonomy" id="2905648"/>
    <lineage>
        <taxon>Bacteria</taxon>
        <taxon>Bacillati</taxon>
        <taxon>Bacillota</taxon>
        <taxon>Bacilli</taxon>
        <taxon>Bacillales</taxon>
        <taxon>Paenibacillaceae</taxon>
        <taxon>Paenibacillus</taxon>
    </lineage>
</organism>
<comment type="similarity">
    <text evidence="2">Belongs to the GtrA family.</text>
</comment>
<reference evidence="8" key="1">
    <citation type="submission" date="2022-01" db="EMBL/GenBank/DDBJ databases">
        <authorList>
            <person name="Criscuolo A."/>
        </authorList>
    </citation>
    <scope>NUCLEOTIDE SEQUENCE</scope>
    <source>
        <strain evidence="8">CIP111891</strain>
    </source>
</reference>
<name>A0ABM9CCY3_9BACL</name>
<keyword evidence="9" id="KW-1185">Reference proteome</keyword>
<dbReference type="EMBL" id="CAKMMW010000008">
    <property type="protein sequence ID" value="CAH1208495.1"/>
    <property type="molecule type" value="Genomic_DNA"/>
</dbReference>
<proteinExistence type="inferred from homology"/>
<protein>
    <recommendedName>
        <fullName evidence="7">GtrA/DPMS transmembrane domain-containing protein</fullName>
    </recommendedName>
</protein>
<feature type="transmembrane region" description="Helical" evidence="6">
    <location>
        <begin position="7"/>
        <end position="26"/>
    </location>
</feature>
<evidence type="ECO:0000259" key="7">
    <source>
        <dbReference type="Pfam" id="PF04138"/>
    </source>
</evidence>
<feature type="transmembrane region" description="Helical" evidence="6">
    <location>
        <begin position="32"/>
        <end position="52"/>
    </location>
</feature>
<keyword evidence="5 6" id="KW-0472">Membrane</keyword>